<feature type="compositionally biased region" description="Basic and acidic residues" evidence="1">
    <location>
        <begin position="337"/>
        <end position="350"/>
    </location>
</feature>
<feature type="compositionally biased region" description="Polar residues" evidence="1">
    <location>
        <begin position="438"/>
        <end position="454"/>
    </location>
</feature>
<keyword evidence="2" id="KW-0812">Transmembrane</keyword>
<organism evidence="3">
    <name type="scientific">Tanacetum cinerariifolium</name>
    <name type="common">Dalmatian daisy</name>
    <name type="synonym">Chrysanthemum cinerariifolium</name>
    <dbReference type="NCBI Taxonomy" id="118510"/>
    <lineage>
        <taxon>Eukaryota</taxon>
        <taxon>Viridiplantae</taxon>
        <taxon>Streptophyta</taxon>
        <taxon>Embryophyta</taxon>
        <taxon>Tracheophyta</taxon>
        <taxon>Spermatophyta</taxon>
        <taxon>Magnoliopsida</taxon>
        <taxon>eudicotyledons</taxon>
        <taxon>Gunneridae</taxon>
        <taxon>Pentapetalae</taxon>
        <taxon>asterids</taxon>
        <taxon>campanulids</taxon>
        <taxon>Asterales</taxon>
        <taxon>Asteraceae</taxon>
        <taxon>Asteroideae</taxon>
        <taxon>Anthemideae</taxon>
        <taxon>Anthemidinae</taxon>
        <taxon>Tanacetum</taxon>
    </lineage>
</organism>
<keyword evidence="2" id="KW-0472">Membrane</keyword>
<feature type="region of interest" description="Disordered" evidence="1">
    <location>
        <begin position="438"/>
        <end position="461"/>
    </location>
</feature>
<feature type="compositionally biased region" description="Basic and acidic residues" evidence="1">
    <location>
        <begin position="622"/>
        <end position="658"/>
    </location>
</feature>
<feature type="region of interest" description="Disordered" evidence="1">
    <location>
        <begin position="616"/>
        <end position="687"/>
    </location>
</feature>
<reference evidence="3" key="1">
    <citation type="journal article" date="2019" name="Sci. Rep.">
        <title>Draft genome of Tanacetum cinerariifolium, the natural source of mosquito coil.</title>
        <authorList>
            <person name="Yamashiro T."/>
            <person name="Shiraishi A."/>
            <person name="Satake H."/>
            <person name="Nakayama K."/>
        </authorList>
    </citation>
    <scope>NUCLEOTIDE SEQUENCE</scope>
</reference>
<sequence>MRIDPAKTQKEPTYQVVLDALALTTCYLAFLITADVPKIYMQQFWFTINKKVSTTYQFKIDKKSYRINMEVFKEIFQICLRLPNQDFDELPSDEEIEDFRFKIKNRDYKKQENMYYLGFTKAIIHHFITKDKSILMRIRMFMHIARDDIILGPMRFVSKSDNFQVYGALLPNRVTNQQMLDSNAYKTYLAYGTSAPSPKINRKVKRHASPSKKRTLVTVEEEEPEPAKKVIPTKKTATKRQYSSVQIRDTHGVSMSKKKAPAKVARRKGIELLSDAALLEEAQLKKALKRSKRETNIHQAGGSSEGADFKSDVPDKPKGKSIDTSKGTGLKPGVPDVSKESDDEPQHVDDERIDSENQETNDDDEETEDEIVHTPQNYVPTDDETNDESNDVTKEEYERMNEELYGDVNVNLTDAEPADLEKDDEEMTVTGHVNVNQEDTGNQVKDDAQATQKTKGPIPSSFISSDYADKYRNFDNIHPIDTKVVTMLDINVQHEDVKELKDVDNSIKVISTIQSEVPKAIKEYLESSLDDAMHKVIQRNFPDIIKEHSSLVEIMQRLKQQYVPQKSIEDIQEIKMEHARKQQSFNKSPKQRAQYHALIESILEDEDVMDEGVADKLKKRKPDYADKDEGPSTRSDRGLKRQKTNKDIKPSKKAKLTETSKGTSKSQPKSTGKSGQAEETVDLAKAKRPSRKFDDLMSTLIDFNAFVMNRLQISELTQDILVGPNYNIIKGTCRSYVKHDYNMEECYKALANQLNWNNPEGNRYPFDLSKPPPLVMSVNLQIIQVDYFFNNDLAYLQGGSTGRTYTTSLTKTKDAKYDLPGIEDMVPNLWSPVKVAYANHALLGTSQWGPKDKVSTDMLPTGCPYMMCTPPKELLLSQMSKLKN</sequence>
<keyword evidence="2" id="KW-1133">Transmembrane helix</keyword>
<evidence type="ECO:0000313" key="3">
    <source>
        <dbReference type="EMBL" id="GEX00297.1"/>
    </source>
</evidence>
<comment type="caution">
    <text evidence="3">The sequence shown here is derived from an EMBL/GenBank/DDBJ whole genome shotgun (WGS) entry which is preliminary data.</text>
</comment>
<feature type="compositionally biased region" description="Polar residues" evidence="1">
    <location>
        <begin position="659"/>
        <end position="674"/>
    </location>
</feature>
<proteinExistence type="predicted"/>
<feature type="region of interest" description="Disordered" evidence="1">
    <location>
        <begin position="207"/>
        <end position="261"/>
    </location>
</feature>
<gene>
    <name evidence="3" type="ORF">Tci_272272</name>
</gene>
<feature type="compositionally biased region" description="Acidic residues" evidence="1">
    <location>
        <begin position="381"/>
        <end position="390"/>
    </location>
</feature>
<feature type="transmembrane region" description="Helical" evidence="2">
    <location>
        <begin position="12"/>
        <end position="32"/>
    </location>
</feature>
<name>A0A699GZ68_TANCI</name>
<feature type="compositionally biased region" description="Basic and acidic residues" evidence="1">
    <location>
        <begin position="307"/>
        <end position="323"/>
    </location>
</feature>
<feature type="compositionally biased region" description="Acidic residues" evidence="1">
    <location>
        <begin position="351"/>
        <end position="369"/>
    </location>
</feature>
<dbReference type="AlphaFoldDB" id="A0A699GZ68"/>
<evidence type="ECO:0000256" key="2">
    <source>
        <dbReference type="SAM" id="Phobius"/>
    </source>
</evidence>
<protein>
    <submittedName>
        <fullName evidence="3">Uncharacterized protein</fullName>
    </submittedName>
</protein>
<accession>A0A699GZ68</accession>
<dbReference type="EMBL" id="BKCJ010084478">
    <property type="protein sequence ID" value="GEX00297.1"/>
    <property type="molecule type" value="Genomic_DNA"/>
</dbReference>
<evidence type="ECO:0000256" key="1">
    <source>
        <dbReference type="SAM" id="MobiDB-lite"/>
    </source>
</evidence>
<feature type="non-terminal residue" evidence="3">
    <location>
        <position position="884"/>
    </location>
</feature>
<feature type="region of interest" description="Disordered" evidence="1">
    <location>
        <begin position="288"/>
        <end position="396"/>
    </location>
</feature>